<keyword evidence="1" id="KW-0175">Coiled coil</keyword>
<dbReference type="HOGENOM" id="CLU_834243_0_0_1"/>
<evidence type="ECO:0000256" key="1">
    <source>
        <dbReference type="SAM" id="Coils"/>
    </source>
</evidence>
<protein>
    <submittedName>
        <fullName evidence="3">Uncharacterized protein</fullName>
    </submittedName>
</protein>
<evidence type="ECO:0000313" key="4">
    <source>
        <dbReference type="Proteomes" id="UP000015100"/>
    </source>
</evidence>
<dbReference type="OrthoDB" id="5288330at2759"/>
<feature type="compositionally biased region" description="Polar residues" evidence="2">
    <location>
        <begin position="167"/>
        <end position="177"/>
    </location>
</feature>
<reference evidence="3 4" key="1">
    <citation type="journal article" date="2013" name="PLoS Genet.">
        <title>Genomic mechanisms accounting for the adaptation to parasitism in nematode-trapping fungi.</title>
        <authorList>
            <person name="Meerupati T."/>
            <person name="Andersson K.M."/>
            <person name="Friman E."/>
            <person name="Kumar D."/>
            <person name="Tunlid A."/>
            <person name="Ahren D."/>
        </authorList>
    </citation>
    <scope>NUCLEOTIDE SEQUENCE [LARGE SCALE GENOMIC DNA]</scope>
    <source>
        <strain evidence="3 4">CBS 200.50</strain>
    </source>
</reference>
<reference evidence="4" key="2">
    <citation type="submission" date="2013-04" db="EMBL/GenBank/DDBJ databases">
        <title>Genomic mechanisms accounting for the adaptation to parasitism in nematode-trapping fungi.</title>
        <authorList>
            <person name="Ahren D.G."/>
        </authorList>
    </citation>
    <scope>NUCLEOTIDE SEQUENCE [LARGE SCALE GENOMIC DNA]</scope>
    <source>
        <strain evidence="4">CBS 200.50</strain>
    </source>
</reference>
<organism evidence="3 4">
    <name type="scientific">Dactylellina haptotyla (strain CBS 200.50)</name>
    <name type="common">Nematode-trapping fungus</name>
    <name type="synonym">Monacrosporium haptotylum</name>
    <dbReference type="NCBI Taxonomy" id="1284197"/>
    <lineage>
        <taxon>Eukaryota</taxon>
        <taxon>Fungi</taxon>
        <taxon>Dikarya</taxon>
        <taxon>Ascomycota</taxon>
        <taxon>Pezizomycotina</taxon>
        <taxon>Orbiliomycetes</taxon>
        <taxon>Orbiliales</taxon>
        <taxon>Orbiliaceae</taxon>
        <taxon>Dactylellina</taxon>
    </lineage>
</organism>
<comment type="caution">
    <text evidence="3">The sequence shown here is derived from an EMBL/GenBank/DDBJ whole genome shotgun (WGS) entry which is preliminary data.</text>
</comment>
<proteinExistence type="predicted"/>
<feature type="coiled-coil region" evidence="1">
    <location>
        <begin position="291"/>
        <end position="325"/>
    </location>
</feature>
<dbReference type="EMBL" id="AQGS01000071">
    <property type="protein sequence ID" value="EPS43562.1"/>
    <property type="molecule type" value="Genomic_DNA"/>
</dbReference>
<sequence>MKIFNLAKHGSLQPAEPLVYNHIYQSAKFSSTSTIIAIAMSSPVDRKENTSPHGLRSTLWNVADADGASVADTPDIDECESPQGYTHPAYYSKGPFTIVKNTNPLGLEPDGTVNYTYEPMITPSYVVQPGRPPSHEGSYWPAELVNKYRSPMKYTSFMTPSELGIGNSDSGPMSDSPKSGKRPASGTDSGARKSTRPKIQRMGSSYSTESDSISVLVPNSLRHDTEVKAWCSEIAKSGPTIESIQFGLNLFAAKMGQPEPNTLVLNTFELYLNLTITRLIDVRAFFGQYHYHLLQKENEKLIAENAHLKSEMEKQEKDIKMFEEALKIGIGIK</sequence>
<accession>S8C755</accession>
<dbReference type="AlphaFoldDB" id="S8C755"/>
<name>S8C755_DACHA</name>
<evidence type="ECO:0000313" key="3">
    <source>
        <dbReference type="EMBL" id="EPS43562.1"/>
    </source>
</evidence>
<dbReference type="OMA" id="HREIELW"/>
<evidence type="ECO:0000256" key="2">
    <source>
        <dbReference type="SAM" id="MobiDB-lite"/>
    </source>
</evidence>
<keyword evidence="4" id="KW-1185">Reference proteome</keyword>
<dbReference type="Proteomes" id="UP000015100">
    <property type="component" value="Unassembled WGS sequence"/>
</dbReference>
<feature type="region of interest" description="Disordered" evidence="2">
    <location>
        <begin position="159"/>
        <end position="207"/>
    </location>
</feature>
<gene>
    <name evidence="3" type="ORF">H072_2408</name>
</gene>